<evidence type="ECO:0000256" key="4">
    <source>
        <dbReference type="ARBA" id="ARBA00022801"/>
    </source>
</evidence>
<dbReference type="GO" id="GO:0071555">
    <property type="term" value="P:cell wall organization"/>
    <property type="evidence" value="ECO:0007669"/>
    <property type="project" value="UniProtKB-KW"/>
</dbReference>
<feature type="binding site" evidence="9">
    <location>
        <position position="188"/>
    </location>
    <ligand>
        <name>Zn(2+)</name>
        <dbReference type="ChEBI" id="CHEBI:29105"/>
        <note>catalytic</note>
    </ligand>
</feature>
<dbReference type="PANTHER" id="PTHR43126:SF1">
    <property type="entry name" value="D-ALANYL-D-ALANINE DIPEPTIDASE"/>
    <property type="match status" value="1"/>
</dbReference>
<gene>
    <name evidence="9" type="primary">ddpX</name>
    <name evidence="11" type="ORF">CNF02_08800</name>
</gene>
<proteinExistence type="inferred from homology"/>
<evidence type="ECO:0000313" key="11">
    <source>
        <dbReference type="EMBL" id="PDH33371.1"/>
    </source>
</evidence>
<dbReference type="EMBL" id="NTJZ01000009">
    <property type="protein sequence ID" value="PDH33371.1"/>
    <property type="molecule type" value="Genomic_DNA"/>
</dbReference>
<feature type="binding site" evidence="9">
    <location>
        <position position="120"/>
    </location>
    <ligand>
        <name>Zn(2+)</name>
        <dbReference type="ChEBI" id="CHEBI:29105"/>
        <note>catalytic</note>
    </ligand>
</feature>
<evidence type="ECO:0000256" key="1">
    <source>
        <dbReference type="ARBA" id="ARBA00001362"/>
    </source>
</evidence>
<evidence type="ECO:0000256" key="7">
    <source>
        <dbReference type="ARBA" id="ARBA00023049"/>
    </source>
</evidence>
<keyword evidence="6 9" id="KW-0224">Dipeptidase</keyword>
<evidence type="ECO:0000256" key="2">
    <source>
        <dbReference type="ARBA" id="ARBA00022670"/>
    </source>
</evidence>
<evidence type="ECO:0000256" key="5">
    <source>
        <dbReference type="ARBA" id="ARBA00022833"/>
    </source>
</evidence>
<evidence type="ECO:0000256" key="3">
    <source>
        <dbReference type="ARBA" id="ARBA00022723"/>
    </source>
</evidence>
<keyword evidence="3 9" id="KW-0479">Metal-binding</keyword>
<dbReference type="GO" id="GO:0008270">
    <property type="term" value="F:zinc ion binding"/>
    <property type="evidence" value="ECO:0007669"/>
    <property type="project" value="UniProtKB-UniRule"/>
</dbReference>
<keyword evidence="4 9" id="KW-0378">Hydrolase</keyword>
<comment type="caution">
    <text evidence="11">The sequence shown here is derived from an EMBL/GenBank/DDBJ whole genome shotgun (WGS) entry which is preliminary data.</text>
</comment>
<dbReference type="GO" id="GO:0006508">
    <property type="term" value="P:proteolysis"/>
    <property type="evidence" value="ECO:0007669"/>
    <property type="project" value="UniProtKB-KW"/>
</dbReference>
<feature type="binding site" evidence="9">
    <location>
        <position position="127"/>
    </location>
    <ligand>
        <name>Zn(2+)</name>
        <dbReference type="ChEBI" id="CHEBI:29105"/>
        <note>catalytic</note>
    </ligand>
</feature>
<keyword evidence="8 10" id="KW-0961">Cell wall biogenesis/degradation</keyword>
<organism evidence="11 12">
    <name type="scientific">OM182 bacterium MED-G28</name>
    <dbReference type="NCBI Taxonomy" id="1986256"/>
    <lineage>
        <taxon>Bacteria</taxon>
        <taxon>Pseudomonadati</taxon>
        <taxon>Pseudomonadota</taxon>
        <taxon>Gammaproteobacteria</taxon>
        <taxon>OMG group</taxon>
        <taxon>OM182 clade</taxon>
    </lineage>
</organism>
<dbReference type="SUPFAM" id="SSF55166">
    <property type="entry name" value="Hedgehog/DD-peptidase"/>
    <property type="match status" value="1"/>
</dbReference>
<dbReference type="Gene3D" id="3.30.1380.10">
    <property type="match status" value="1"/>
</dbReference>
<accession>A0A2A5WAI1</accession>
<comment type="cofactor">
    <cofactor evidence="9">
        <name>Zn(2+)</name>
        <dbReference type="ChEBI" id="CHEBI:29105"/>
    </cofactor>
    <text evidence="9">Binds 1 zinc ion per subunit.</text>
</comment>
<comment type="catalytic activity">
    <reaction evidence="1 9 10">
        <text>D-alanyl-D-alanine + H2O = 2 D-alanine</text>
        <dbReference type="Rhea" id="RHEA:20661"/>
        <dbReference type="ChEBI" id="CHEBI:15377"/>
        <dbReference type="ChEBI" id="CHEBI:57416"/>
        <dbReference type="ChEBI" id="CHEBI:57822"/>
        <dbReference type="EC" id="3.4.13.22"/>
    </reaction>
</comment>
<keyword evidence="7 9" id="KW-0482">Metalloprotease</keyword>
<protein>
    <recommendedName>
        <fullName evidence="9 10">D-alanyl-D-alanine dipeptidase</fullName>
        <shortName evidence="9 10">D-Ala-D-Ala dipeptidase</shortName>
        <ecNumber evidence="9 10">3.4.13.22</ecNumber>
    </recommendedName>
</protein>
<dbReference type="HAMAP" id="MF_01924">
    <property type="entry name" value="A_A_dipeptidase"/>
    <property type="match status" value="1"/>
</dbReference>
<evidence type="ECO:0000313" key="12">
    <source>
        <dbReference type="Proteomes" id="UP000219329"/>
    </source>
</evidence>
<dbReference type="InterPro" id="IPR000755">
    <property type="entry name" value="A_A_dipeptidase"/>
</dbReference>
<dbReference type="GO" id="GO:0160237">
    <property type="term" value="F:D-Ala-D-Ala dipeptidase activity"/>
    <property type="evidence" value="ECO:0007669"/>
    <property type="project" value="UniProtKB-EC"/>
</dbReference>
<dbReference type="Proteomes" id="UP000219329">
    <property type="component" value="Unassembled WGS sequence"/>
</dbReference>
<dbReference type="EC" id="3.4.13.22" evidence="9 10"/>
<dbReference type="PANTHER" id="PTHR43126">
    <property type="entry name" value="D-ALANYL-D-ALANINE DIPEPTIDASE"/>
    <property type="match status" value="1"/>
</dbReference>
<reference evidence="11 12" key="1">
    <citation type="submission" date="2017-08" db="EMBL/GenBank/DDBJ databases">
        <title>Fine stratification of microbial communities through a metagenomic profile of the photic zone.</title>
        <authorList>
            <person name="Haro-Moreno J.M."/>
            <person name="Lopez-Perez M."/>
            <person name="De La Torre J."/>
            <person name="Picazo A."/>
            <person name="Camacho A."/>
            <person name="Rodriguez-Valera F."/>
        </authorList>
    </citation>
    <scope>NUCLEOTIDE SEQUENCE [LARGE SCALE GENOMIC DNA]</scope>
    <source>
        <strain evidence="11">MED-G28</strain>
    </source>
</reference>
<evidence type="ECO:0000256" key="8">
    <source>
        <dbReference type="ARBA" id="ARBA00023316"/>
    </source>
</evidence>
<dbReference type="PIRSF" id="PIRSF026671">
    <property type="entry name" value="AA_dipeptidase"/>
    <property type="match status" value="1"/>
</dbReference>
<feature type="active site" description="Proton donor/acceptor" evidence="9">
    <location>
        <position position="185"/>
    </location>
</feature>
<comment type="similarity">
    <text evidence="9 10">Belongs to the peptidase M15D family.</text>
</comment>
<keyword evidence="5 9" id="KW-0862">Zinc</keyword>
<dbReference type="GO" id="GO:0008237">
    <property type="term" value="F:metallopeptidase activity"/>
    <property type="evidence" value="ECO:0007669"/>
    <property type="project" value="UniProtKB-KW"/>
</dbReference>
<dbReference type="InterPro" id="IPR009045">
    <property type="entry name" value="Zn_M74/Hedgehog-like"/>
</dbReference>
<evidence type="ECO:0000256" key="10">
    <source>
        <dbReference type="PIRNR" id="PIRNR026671"/>
    </source>
</evidence>
<evidence type="ECO:0000256" key="9">
    <source>
        <dbReference type="HAMAP-Rule" id="MF_01924"/>
    </source>
</evidence>
<comment type="function">
    <text evidence="9 10">Catalyzes hydrolysis of the D-alanyl-D-alanine dipeptide.</text>
</comment>
<dbReference type="CDD" id="cd14817">
    <property type="entry name" value="D-Ala-D-Ala_dipeptidase_VanX"/>
    <property type="match status" value="1"/>
</dbReference>
<dbReference type="Pfam" id="PF01427">
    <property type="entry name" value="Peptidase_M15"/>
    <property type="match status" value="1"/>
</dbReference>
<sequence length="206" mass="23939">MAKGFVDISSFSDDSIPAIEIEVRYHTNNNFVGKPIEGYDTAKIIMTFDAALAIRKVQEELVSNGIGLKIFDAYRPQRAVDHFMRWAADLNDEVMKNQYYPNVEKANLFRDGYISERSGHSRGSTVDLTLIELDHGEELDMGSPWDYFDPISWPSSNLVSVEQKENRNILRDVMLKNGFRPLPEEWWHFTLENEPYQETYFDFVIK</sequence>
<feature type="site" description="Transition state stabilizer" evidence="9">
    <location>
        <position position="75"/>
    </location>
</feature>
<evidence type="ECO:0000256" key="6">
    <source>
        <dbReference type="ARBA" id="ARBA00022997"/>
    </source>
</evidence>
<name>A0A2A5WAI1_9GAMM</name>
<keyword evidence="2 9" id="KW-0645">Protease</keyword>
<dbReference type="AlphaFoldDB" id="A0A2A5WAI1"/>